<name>A0AAV7KSY6_PLEWA</name>
<accession>A0AAV7KSY6</accession>
<comment type="caution">
    <text evidence="1">The sequence shown here is derived from an EMBL/GenBank/DDBJ whole genome shotgun (WGS) entry which is preliminary data.</text>
</comment>
<evidence type="ECO:0000313" key="1">
    <source>
        <dbReference type="EMBL" id="KAJ1081064.1"/>
    </source>
</evidence>
<evidence type="ECO:0000313" key="2">
    <source>
        <dbReference type="Proteomes" id="UP001066276"/>
    </source>
</evidence>
<protein>
    <submittedName>
        <fullName evidence="1">Uncharacterized protein</fullName>
    </submittedName>
</protein>
<dbReference type="Proteomes" id="UP001066276">
    <property type="component" value="Chromosome 12"/>
</dbReference>
<dbReference type="AlphaFoldDB" id="A0AAV7KSY6"/>
<reference evidence="1" key="1">
    <citation type="journal article" date="2022" name="bioRxiv">
        <title>Sequencing and chromosome-scale assembly of the giantPleurodeles waltlgenome.</title>
        <authorList>
            <person name="Brown T."/>
            <person name="Elewa A."/>
            <person name="Iarovenko S."/>
            <person name="Subramanian E."/>
            <person name="Araus A.J."/>
            <person name="Petzold A."/>
            <person name="Susuki M."/>
            <person name="Suzuki K.-i.T."/>
            <person name="Hayashi T."/>
            <person name="Toyoda A."/>
            <person name="Oliveira C."/>
            <person name="Osipova E."/>
            <person name="Leigh N.D."/>
            <person name="Simon A."/>
            <person name="Yun M.H."/>
        </authorList>
    </citation>
    <scope>NUCLEOTIDE SEQUENCE</scope>
    <source>
        <strain evidence="1">20211129_DDA</strain>
        <tissue evidence="1">Liver</tissue>
    </source>
</reference>
<dbReference type="EMBL" id="JANPWB010000016">
    <property type="protein sequence ID" value="KAJ1081064.1"/>
    <property type="molecule type" value="Genomic_DNA"/>
</dbReference>
<sequence>MPVVRRLRKASSHVRESRPGPLLYLCQQEEPPIALPVSQALPRTPRTDSTLPQKVLAATKAEREFRLQMVQLKMEEKELAMEEKKLAMYAEQKKAERALARKKSPLRKELL</sequence>
<proteinExistence type="predicted"/>
<gene>
    <name evidence="1" type="ORF">NDU88_001248</name>
</gene>
<organism evidence="1 2">
    <name type="scientific">Pleurodeles waltl</name>
    <name type="common">Iberian ribbed newt</name>
    <dbReference type="NCBI Taxonomy" id="8319"/>
    <lineage>
        <taxon>Eukaryota</taxon>
        <taxon>Metazoa</taxon>
        <taxon>Chordata</taxon>
        <taxon>Craniata</taxon>
        <taxon>Vertebrata</taxon>
        <taxon>Euteleostomi</taxon>
        <taxon>Amphibia</taxon>
        <taxon>Batrachia</taxon>
        <taxon>Caudata</taxon>
        <taxon>Salamandroidea</taxon>
        <taxon>Salamandridae</taxon>
        <taxon>Pleurodelinae</taxon>
        <taxon>Pleurodeles</taxon>
    </lineage>
</organism>
<keyword evidence="2" id="KW-1185">Reference proteome</keyword>